<reference evidence="1 2" key="1">
    <citation type="submission" date="2019-03" db="EMBL/GenBank/DDBJ databases">
        <authorList>
            <person name="He R.-H."/>
        </authorList>
    </citation>
    <scope>NUCLEOTIDE SEQUENCE [LARGE SCALE GENOMIC DNA]</scope>
    <source>
        <strain evidence="2">SH 714</strain>
    </source>
</reference>
<comment type="caution">
    <text evidence="1">The sequence shown here is derived from an EMBL/GenBank/DDBJ whole genome shotgun (WGS) entry which is preliminary data.</text>
</comment>
<dbReference type="RefSeq" id="WP_134341670.1">
    <property type="nucleotide sequence ID" value="NZ_SOPW01000040.1"/>
</dbReference>
<dbReference type="PROSITE" id="PS51257">
    <property type="entry name" value="PROKAR_LIPOPROTEIN"/>
    <property type="match status" value="1"/>
</dbReference>
<evidence type="ECO:0000313" key="1">
    <source>
        <dbReference type="EMBL" id="TFB12813.1"/>
    </source>
</evidence>
<organism evidence="1 2">
    <name type="scientific">Filobacillus milosensis</name>
    <dbReference type="NCBI Taxonomy" id="94137"/>
    <lineage>
        <taxon>Bacteria</taxon>
        <taxon>Bacillati</taxon>
        <taxon>Bacillota</taxon>
        <taxon>Bacilli</taxon>
        <taxon>Bacillales</taxon>
        <taxon>Bacillaceae</taxon>
        <taxon>Filobacillus</taxon>
    </lineage>
</organism>
<gene>
    <name evidence="1" type="ORF">E3U55_17005</name>
</gene>
<accession>A0A4Y8ID02</accession>
<keyword evidence="2" id="KW-1185">Reference proteome</keyword>
<dbReference type="EMBL" id="SOPW01000040">
    <property type="protein sequence ID" value="TFB12813.1"/>
    <property type="molecule type" value="Genomic_DNA"/>
</dbReference>
<sequence length="162" mass="18502">MKKILLFLIIGLVLIGCTKDDAETHNISKVGEGEVTSYKDVLLVSDINEDLNGDGNKERIVLRVSPAPFVTSENPKQYGWDDSHIWQLFVEDHEGNTYSLFDDSVQFSAQMYIVGKENKEKAIVFEINGTSLKLIEYRYNSDGYFEKRNIYKNSPMIHKSSI</sequence>
<dbReference type="AlphaFoldDB" id="A0A4Y8ID02"/>
<protein>
    <recommendedName>
        <fullName evidence="3">Lipoprotein</fullName>
    </recommendedName>
</protein>
<evidence type="ECO:0008006" key="3">
    <source>
        <dbReference type="Google" id="ProtNLM"/>
    </source>
</evidence>
<name>A0A4Y8ID02_9BACI</name>
<evidence type="ECO:0000313" key="2">
    <source>
        <dbReference type="Proteomes" id="UP000297975"/>
    </source>
</evidence>
<dbReference type="Proteomes" id="UP000297975">
    <property type="component" value="Unassembled WGS sequence"/>
</dbReference>
<dbReference type="OrthoDB" id="2067411at2"/>
<proteinExistence type="predicted"/>